<gene>
    <name evidence="2" type="ORF">FC44_GL000374</name>
</gene>
<organism evidence="2 3">
    <name type="scientific">Lactobacillus intestinalis DSM 6629</name>
    <dbReference type="NCBI Taxonomy" id="1423761"/>
    <lineage>
        <taxon>Bacteria</taxon>
        <taxon>Bacillati</taxon>
        <taxon>Bacillota</taxon>
        <taxon>Bacilli</taxon>
        <taxon>Lactobacillales</taxon>
        <taxon>Lactobacillaceae</taxon>
        <taxon>Lactobacillus</taxon>
    </lineage>
</organism>
<dbReference type="SUPFAM" id="SSF51735">
    <property type="entry name" value="NAD(P)-binding Rossmann-fold domains"/>
    <property type="match status" value="1"/>
</dbReference>
<dbReference type="InterPro" id="IPR036291">
    <property type="entry name" value="NAD(P)-bd_dom_sf"/>
</dbReference>
<accession>A0ABR5PPF6</accession>
<reference evidence="2 3" key="1">
    <citation type="journal article" date="2015" name="Genome Announc.">
        <title>Expanding the biotechnology potential of lactobacilli through comparative genomics of 213 strains and associated genera.</title>
        <authorList>
            <person name="Sun Z."/>
            <person name="Harris H.M."/>
            <person name="McCann A."/>
            <person name="Guo C."/>
            <person name="Argimon S."/>
            <person name="Zhang W."/>
            <person name="Yang X."/>
            <person name="Jeffery I.B."/>
            <person name="Cooney J.C."/>
            <person name="Kagawa T.F."/>
            <person name="Liu W."/>
            <person name="Song Y."/>
            <person name="Salvetti E."/>
            <person name="Wrobel A."/>
            <person name="Rasinkangas P."/>
            <person name="Parkhill J."/>
            <person name="Rea M.C."/>
            <person name="O'Sullivan O."/>
            <person name="Ritari J."/>
            <person name="Douillard F.P."/>
            <person name="Paul Ross R."/>
            <person name="Yang R."/>
            <person name="Briner A.E."/>
            <person name="Felis G.E."/>
            <person name="de Vos W.M."/>
            <person name="Barrangou R."/>
            <person name="Klaenhammer T.R."/>
            <person name="Caufield P.W."/>
            <person name="Cui Y."/>
            <person name="Zhang H."/>
            <person name="O'Toole P.W."/>
        </authorList>
    </citation>
    <scope>NUCLEOTIDE SEQUENCE [LARGE SCALE GENOMIC DNA]</scope>
    <source>
        <strain evidence="2 3">DSM 6629</strain>
    </source>
</reference>
<keyword evidence="3" id="KW-1185">Reference proteome</keyword>
<dbReference type="PANTHER" id="PTHR43355">
    <property type="entry name" value="FLAVIN REDUCTASE (NADPH)"/>
    <property type="match status" value="1"/>
</dbReference>
<protein>
    <submittedName>
        <fullName evidence="2">NADH-flavin reductase</fullName>
    </submittedName>
</protein>
<dbReference type="InterPro" id="IPR016040">
    <property type="entry name" value="NAD(P)-bd_dom"/>
</dbReference>
<evidence type="ECO:0000313" key="3">
    <source>
        <dbReference type="Proteomes" id="UP000051735"/>
    </source>
</evidence>
<evidence type="ECO:0000259" key="1">
    <source>
        <dbReference type="Pfam" id="PF13460"/>
    </source>
</evidence>
<dbReference type="Pfam" id="PF13460">
    <property type="entry name" value="NAD_binding_10"/>
    <property type="match status" value="1"/>
</dbReference>
<feature type="domain" description="NAD(P)-binding" evidence="1">
    <location>
        <begin position="18"/>
        <end position="219"/>
    </location>
</feature>
<dbReference type="Gene3D" id="3.40.50.720">
    <property type="entry name" value="NAD(P)-binding Rossmann-like Domain"/>
    <property type="match status" value="1"/>
</dbReference>
<dbReference type="EMBL" id="AZGN01000052">
    <property type="protein sequence ID" value="KRM31679.1"/>
    <property type="molecule type" value="Genomic_DNA"/>
</dbReference>
<dbReference type="PANTHER" id="PTHR43355:SF2">
    <property type="entry name" value="FLAVIN REDUCTASE (NADPH)"/>
    <property type="match status" value="1"/>
</dbReference>
<sequence>MLAKKERKFNMKKVGIIGASGMAGSAIYKLAEKNPNIDVVGIVRHEKKAREVLGKDANLIVGDIFDMPDSMLEHFDVIIDAFNTTPENAEEHTKLAKKLMTLAQRNDIRVIFILGAGSLHTGEDKHLVVDDIKKMPGSERWANTPIQQLHELEYIHQVDEEDKNEDADWLGISPSMDFVDGPATDYITGKDELLYNDKGESKLNSGTMAKFLIKEILDPVHHRERITIANE</sequence>
<name>A0ABR5PPF6_9LACO</name>
<dbReference type="Proteomes" id="UP000051735">
    <property type="component" value="Unassembled WGS sequence"/>
</dbReference>
<comment type="caution">
    <text evidence="2">The sequence shown here is derived from an EMBL/GenBank/DDBJ whole genome shotgun (WGS) entry which is preliminary data.</text>
</comment>
<evidence type="ECO:0000313" key="2">
    <source>
        <dbReference type="EMBL" id="KRM31679.1"/>
    </source>
</evidence>
<dbReference type="InterPro" id="IPR051606">
    <property type="entry name" value="Polyketide_Oxido-like"/>
</dbReference>
<proteinExistence type="predicted"/>